<gene>
    <name evidence="5" type="ORF">FB460_2034</name>
</gene>
<dbReference type="InterPro" id="IPR003833">
    <property type="entry name" value="CT_C_D"/>
</dbReference>
<evidence type="ECO:0000259" key="4">
    <source>
        <dbReference type="SMART" id="SM00796"/>
    </source>
</evidence>
<name>A0A542ZD49_9ACTN</name>
<accession>A0A542ZD49</accession>
<feature type="domain" description="Carboxyltransferase" evidence="4">
    <location>
        <begin position="7"/>
        <end position="200"/>
    </location>
</feature>
<evidence type="ECO:0000256" key="1">
    <source>
        <dbReference type="ARBA" id="ARBA00022741"/>
    </source>
</evidence>
<dbReference type="PANTHER" id="PTHR34698:SF2">
    <property type="entry name" value="5-OXOPROLINASE SUBUNIT B"/>
    <property type="match status" value="1"/>
</dbReference>
<dbReference type="InterPro" id="IPR029000">
    <property type="entry name" value="Cyclophilin-like_dom_sf"/>
</dbReference>
<dbReference type="RefSeq" id="WP_142093997.1">
    <property type="nucleotide sequence ID" value="NZ_BAAAMD010000002.1"/>
</dbReference>
<dbReference type="AlphaFoldDB" id="A0A542ZD49"/>
<dbReference type="GO" id="GO:0016787">
    <property type="term" value="F:hydrolase activity"/>
    <property type="evidence" value="ECO:0007669"/>
    <property type="project" value="UniProtKB-KW"/>
</dbReference>
<evidence type="ECO:0000256" key="2">
    <source>
        <dbReference type="ARBA" id="ARBA00022801"/>
    </source>
</evidence>
<organism evidence="5 6">
    <name type="scientific">Propioniferax innocua</name>
    <dbReference type="NCBI Taxonomy" id="1753"/>
    <lineage>
        <taxon>Bacteria</taxon>
        <taxon>Bacillati</taxon>
        <taxon>Actinomycetota</taxon>
        <taxon>Actinomycetes</taxon>
        <taxon>Propionibacteriales</taxon>
        <taxon>Propionibacteriaceae</taxon>
        <taxon>Propioniferax</taxon>
    </lineage>
</organism>
<protein>
    <submittedName>
        <fullName evidence="5">KipI family sensor histidine kinase inhibitor</fullName>
    </submittedName>
</protein>
<dbReference type="Pfam" id="PF02682">
    <property type="entry name" value="CT_C_D"/>
    <property type="match status" value="1"/>
</dbReference>
<dbReference type="OrthoDB" id="9778567at2"/>
<evidence type="ECO:0000256" key="3">
    <source>
        <dbReference type="ARBA" id="ARBA00022840"/>
    </source>
</evidence>
<evidence type="ECO:0000313" key="6">
    <source>
        <dbReference type="Proteomes" id="UP000316196"/>
    </source>
</evidence>
<keyword evidence="2" id="KW-0378">Hydrolase</keyword>
<dbReference type="Proteomes" id="UP000316196">
    <property type="component" value="Unassembled WGS sequence"/>
</dbReference>
<comment type="caution">
    <text evidence="5">The sequence shown here is derived from an EMBL/GenBank/DDBJ whole genome shotgun (WGS) entry which is preliminary data.</text>
</comment>
<keyword evidence="3" id="KW-0067">ATP-binding</keyword>
<dbReference type="SUPFAM" id="SSF50891">
    <property type="entry name" value="Cyclophilin-like"/>
    <property type="match status" value="1"/>
</dbReference>
<evidence type="ECO:0000313" key="5">
    <source>
        <dbReference type="EMBL" id="TQL58180.1"/>
    </source>
</evidence>
<dbReference type="Gene3D" id="3.30.1360.40">
    <property type="match status" value="1"/>
</dbReference>
<dbReference type="Gene3D" id="2.40.100.10">
    <property type="entry name" value="Cyclophilin-like"/>
    <property type="match status" value="1"/>
</dbReference>
<dbReference type="SMART" id="SM00796">
    <property type="entry name" value="AHS1"/>
    <property type="match status" value="1"/>
</dbReference>
<keyword evidence="6" id="KW-1185">Reference proteome</keyword>
<proteinExistence type="predicted"/>
<dbReference type="PANTHER" id="PTHR34698">
    <property type="entry name" value="5-OXOPROLINASE SUBUNIT B"/>
    <property type="match status" value="1"/>
</dbReference>
<reference evidence="5 6" key="1">
    <citation type="submission" date="2019-06" db="EMBL/GenBank/DDBJ databases">
        <title>Sequencing the genomes of 1000 actinobacteria strains.</title>
        <authorList>
            <person name="Klenk H.-P."/>
        </authorList>
    </citation>
    <scope>NUCLEOTIDE SEQUENCE [LARGE SCALE GENOMIC DNA]</scope>
    <source>
        <strain evidence="5 6">DSM 8251</strain>
    </source>
</reference>
<dbReference type="EMBL" id="VFOR01000002">
    <property type="protein sequence ID" value="TQL58180.1"/>
    <property type="molecule type" value="Genomic_DNA"/>
</dbReference>
<keyword evidence="1" id="KW-0547">Nucleotide-binding</keyword>
<dbReference type="InterPro" id="IPR010016">
    <property type="entry name" value="PxpB"/>
</dbReference>
<sequence length="220" mass="24367">MDPERPFRLLEYGPTCAMFELDAQVHVEDLSAHLRTAVDAGTLTDVEDMVPAARTLMVLTRTPATRTAVVGVAETWSPSDEVAATGAEHRIEVVYDGPDIDEVRRLTGMDRDEIISIHSDAEYRVAFMGFAPGFGYLTGLPEVLHLPRRKDPRTRVPPRSVAIAGEYSAVYPRVSPGGWNLIGRSLQPMWRDDSEQPNVLAPGDLVRFLPVESSDRRDAQ</sequence>
<dbReference type="GO" id="GO:0005524">
    <property type="term" value="F:ATP binding"/>
    <property type="evidence" value="ECO:0007669"/>
    <property type="project" value="UniProtKB-KW"/>
</dbReference>